<evidence type="ECO:0000313" key="2">
    <source>
        <dbReference type="EMBL" id="ATG86410.1"/>
    </source>
</evidence>
<organism evidence="2 3">
    <name type="scientific">Lactobacillus phage LpeD</name>
    <dbReference type="NCBI Taxonomy" id="2041210"/>
    <lineage>
        <taxon>Viruses</taxon>
        <taxon>Duplodnaviria</taxon>
        <taxon>Heunggongvirae</taxon>
        <taxon>Uroviricota</taxon>
        <taxon>Caudoviricetes</taxon>
        <taxon>Herelleviridae</taxon>
        <taxon>Elpedvirus</taxon>
        <taxon>Elpedvirus LpeD</taxon>
    </lineage>
</organism>
<feature type="compositionally biased region" description="Gly residues" evidence="1">
    <location>
        <begin position="39"/>
        <end position="53"/>
    </location>
</feature>
<evidence type="ECO:0000256" key="1">
    <source>
        <dbReference type="SAM" id="MobiDB-lite"/>
    </source>
</evidence>
<gene>
    <name evidence="2" type="ORF">LpeD_180</name>
</gene>
<feature type="compositionally biased region" description="Low complexity" evidence="1">
    <location>
        <begin position="66"/>
        <end position="88"/>
    </location>
</feature>
<proteinExistence type="predicted"/>
<dbReference type="Proteomes" id="UP000229296">
    <property type="component" value="Segment"/>
</dbReference>
<reference evidence="2 3" key="1">
    <citation type="submission" date="2017-08" db="EMBL/GenBank/DDBJ databases">
        <title>Isolation and Characterization of phages of Lactobacillus pentosus and plantarum.</title>
        <authorList>
            <person name="Qi R."/>
            <person name="Yu M."/>
            <person name="Qiao X."/>
            <person name="Li Y."/>
        </authorList>
    </citation>
    <scope>NUCLEOTIDE SEQUENCE [LARGE SCALE GENOMIC DNA]</scope>
</reference>
<feature type="region of interest" description="Disordered" evidence="1">
    <location>
        <begin position="39"/>
        <end position="89"/>
    </location>
</feature>
<protein>
    <submittedName>
        <fullName evidence="2">Uncharacterized protein</fullName>
    </submittedName>
</protein>
<keyword evidence="3" id="KW-1185">Reference proteome</keyword>
<accession>A0A291I9P6</accession>
<sequence>MSNSKILRTIILVLSLFGLSFTSGMQVTSVNAYAIAHSSGGGHSSGGHAGGAGHAVSGGHVGGTHVGSAPSISHPSTSRPSSSTHGISNTGAFPEATLSKMSRSTNSLSPSKEKVTTSSNYTYSKDFMNKASVRNSVYNSKDNVYLGITKNRIGSGTSYYSYFNNPYSHHYYYHDSFQNYWFYYWMWNRNITESQRNIMVNQGIDHNKLLSNKNIYKITISQKGHKKVIIVTKKQYAKIKVGDKIHLFDGKLYVNGTRI</sequence>
<dbReference type="EMBL" id="MF787246">
    <property type="protein sequence ID" value="ATG86410.1"/>
    <property type="molecule type" value="Genomic_DNA"/>
</dbReference>
<evidence type="ECO:0000313" key="3">
    <source>
        <dbReference type="Proteomes" id="UP000229296"/>
    </source>
</evidence>
<name>A0A291I9P6_9CAUD</name>